<evidence type="ECO:0000256" key="12">
    <source>
        <dbReference type="PIRSR" id="PIRSR000168-2"/>
    </source>
</evidence>
<feature type="active site" description="Proton acceptor" evidence="11">
    <location>
        <position position="446"/>
    </location>
</feature>
<feature type="binding site" evidence="12">
    <location>
        <position position="201"/>
    </location>
    <ligand>
        <name>FAD</name>
        <dbReference type="ChEBI" id="CHEBI:57692"/>
    </ligand>
</feature>
<dbReference type="InterPro" id="IPR029320">
    <property type="entry name" value="Acyl-CoA_ox_N"/>
</dbReference>
<dbReference type="InterPro" id="IPR036250">
    <property type="entry name" value="AcylCo_DH-like_C"/>
</dbReference>
<comment type="similarity">
    <text evidence="3 10">Belongs to the acyl-CoA oxidase family.</text>
</comment>
<accession>A0A1D1ZZQ6</accession>
<dbReference type="EMBL" id="GDKF01006397">
    <property type="protein sequence ID" value="JAT72225.1"/>
    <property type="molecule type" value="Transcribed_RNA"/>
</dbReference>
<reference evidence="18" key="4">
    <citation type="submission" date="2018-11" db="EMBL/GenBank/DDBJ databases">
        <title>Characterization of plant carbon substrate utilization by Auxenochlorella protothecoides.</title>
        <authorList>
            <person name="Vogler B.W."/>
            <person name="Starkenburg S.R."/>
            <person name="Sudasinghe N."/>
            <person name="Schambach J.Y."/>
            <person name="Rollin J.A."/>
            <person name="Pattathil S."/>
            <person name="Barry A.N."/>
        </authorList>
    </citation>
    <scope>NUCLEOTIDE SEQUENCE [LARGE SCALE GENOMIC DNA]</scope>
    <source>
        <strain evidence="18">UTEX 25</strain>
    </source>
</reference>
<evidence type="ECO:0000313" key="17">
    <source>
        <dbReference type="EMBL" id="JAT72225.1"/>
    </source>
</evidence>
<dbReference type="Gene3D" id="1.20.140.10">
    <property type="entry name" value="Butyryl-CoA Dehydrogenase, subunit A, domain 3"/>
    <property type="match status" value="2"/>
</dbReference>
<evidence type="ECO:0000256" key="4">
    <source>
        <dbReference type="ARBA" id="ARBA00022630"/>
    </source>
</evidence>
<reference evidence="17" key="1">
    <citation type="submission" date="2015-08" db="EMBL/GenBank/DDBJ databases">
        <authorList>
            <person name="Babu N.S."/>
            <person name="Beckwith C.J."/>
            <person name="Beseler K.G."/>
            <person name="Brison A."/>
            <person name="Carone J.V."/>
            <person name="Caskin T.P."/>
            <person name="Diamond M."/>
            <person name="Durham M.E."/>
            <person name="Foxe J.M."/>
            <person name="Go M."/>
            <person name="Henderson B.A."/>
            <person name="Jones I.B."/>
            <person name="McGettigan J.A."/>
            <person name="Micheletti S.J."/>
            <person name="Nasrallah M.E."/>
            <person name="Ortiz D."/>
            <person name="Piller C.R."/>
            <person name="Privatt S.R."/>
            <person name="Schneider S.L."/>
            <person name="Sharp S."/>
            <person name="Smith T.C."/>
            <person name="Stanton J.D."/>
            <person name="Ullery H.E."/>
            <person name="Wilson R.J."/>
            <person name="Serrano M.G."/>
            <person name="Buck G."/>
            <person name="Lee V."/>
            <person name="Wang Y."/>
            <person name="Carvalho R."/>
            <person name="Voegtly L."/>
            <person name="Shi R."/>
            <person name="Duckworth R."/>
            <person name="Johnson A."/>
            <person name="Loviza R."/>
            <person name="Walstead R."/>
            <person name="Shah Z."/>
            <person name="Kiflezghi M."/>
            <person name="Wade K."/>
            <person name="Ball S.L."/>
            <person name="Bradley K.W."/>
            <person name="Asai D.J."/>
            <person name="Bowman C.A."/>
            <person name="Russell D.A."/>
            <person name="Pope W.H."/>
            <person name="Jacobs-Sera D."/>
            <person name="Hendrix R.W."/>
            <person name="Hatfull G.F."/>
        </authorList>
    </citation>
    <scope>NUCLEOTIDE SEQUENCE</scope>
</reference>
<feature type="domain" description="Acyl-coenzyme A oxidase N-terminal" evidence="15">
    <location>
        <begin position="42"/>
        <end position="155"/>
    </location>
</feature>
<comment type="cofactor">
    <cofactor evidence="1">
        <name>FAD</name>
        <dbReference type="ChEBI" id="CHEBI:57692"/>
    </cofactor>
</comment>
<dbReference type="Pfam" id="PF01756">
    <property type="entry name" value="ACOX"/>
    <property type="match status" value="1"/>
</dbReference>
<dbReference type="AlphaFoldDB" id="A0A1D1ZZQ6"/>
<protein>
    <recommendedName>
        <fullName evidence="10">Acyl-coenzyme A oxidase</fullName>
    </recommendedName>
</protein>
<dbReference type="InterPro" id="IPR006091">
    <property type="entry name" value="Acyl-CoA_Oxase/DH_mid-dom"/>
</dbReference>
<dbReference type="SUPFAM" id="SSF56645">
    <property type="entry name" value="Acyl-CoA dehydrogenase NM domain-like"/>
    <property type="match status" value="1"/>
</dbReference>
<dbReference type="GO" id="GO:0005777">
    <property type="term" value="C:peroxisome"/>
    <property type="evidence" value="ECO:0007669"/>
    <property type="project" value="UniProtKB-SubCell"/>
</dbReference>
<dbReference type="InterPro" id="IPR009100">
    <property type="entry name" value="AcylCoA_DH/oxidase_NM_dom_sf"/>
</dbReference>
<evidence type="ECO:0000256" key="3">
    <source>
        <dbReference type="ARBA" id="ARBA00006288"/>
    </source>
</evidence>
<dbReference type="GO" id="GO:0055088">
    <property type="term" value="P:lipid homeostasis"/>
    <property type="evidence" value="ECO:0007669"/>
    <property type="project" value="TreeGrafter"/>
</dbReference>
<evidence type="ECO:0000256" key="10">
    <source>
        <dbReference type="PIRNR" id="PIRNR000168"/>
    </source>
</evidence>
<dbReference type="Pfam" id="PF14749">
    <property type="entry name" value="Acyl-CoA_ox_N"/>
    <property type="match status" value="1"/>
</dbReference>
<dbReference type="PANTHER" id="PTHR10909:SF250">
    <property type="entry name" value="PEROXISOMAL ACYL-COENZYME A OXIDASE 1"/>
    <property type="match status" value="1"/>
</dbReference>
<reference evidence="18" key="3">
    <citation type="submission" date="2018-10" db="EMBL/GenBank/DDBJ databases">
        <authorList>
            <person name="Hovde B."/>
            <person name="Zhang X."/>
        </authorList>
    </citation>
    <scope>NUCLEOTIDE SEQUENCE [LARGE SCALE GENOMIC DNA]</scope>
    <source>
        <strain evidence="18">UTEX 25</strain>
    </source>
</reference>
<evidence type="ECO:0000259" key="16">
    <source>
        <dbReference type="Pfam" id="PF22924"/>
    </source>
</evidence>
<dbReference type="InterPro" id="IPR037069">
    <property type="entry name" value="AcylCoA_DH/ox_N_sf"/>
</dbReference>
<dbReference type="GO" id="GO:0071949">
    <property type="term" value="F:FAD binding"/>
    <property type="evidence" value="ECO:0007669"/>
    <property type="project" value="InterPro"/>
</dbReference>
<evidence type="ECO:0000313" key="18">
    <source>
        <dbReference type="EMBL" id="RMZ55388.1"/>
    </source>
</evidence>
<dbReference type="Pfam" id="PF22924">
    <property type="entry name" value="ACOX_C_alpha1"/>
    <property type="match status" value="1"/>
</dbReference>
<dbReference type="FunFam" id="1.20.140.10:FF:000005">
    <property type="entry name" value="Acyl-coenzyme A oxidase"/>
    <property type="match status" value="1"/>
</dbReference>
<evidence type="ECO:0000259" key="13">
    <source>
        <dbReference type="Pfam" id="PF01756"/>
    </source>
</evidence>
<keyword evidence="5 10" id="KW-0274">FAD</keyword>
<feature type="binding site" evidence="12">
    <location>
        <position position="162"/>
    </location>
    <ligand>
        <name>FAD</name>
        <dbReference type="ChEBI" id="CHEBI:57692"/>
    </ligand>
</feature>
<dbReference type="FunFam" id="1.20.140.10:FF:000013">
    <property type="entry name" value="Acyl-coenzyme A oxidase"/>
    <property type="match status" value="1"/>
</dbReference>
<keyword evidence="8" id="KW-0443">Lipid metabolism</keyword>
<dbReference type="GO" id="GO:0005504">
    <property type="term" value="F:fatty acid binding"/>
    <property type="evidence" value="ECO:0007669"/>
    <property type="project" value="TreeGrafter"/>
</dbReference>
<dbReference type="GO" id="GO:0033540">
    <property type="term" value="P:fatty acid beta-oxidation using acyl-CoA oxidase"/>
    <property type="evidence" value="ECO:0007669"/>
    <property type="project" value="TreeGrafter"/>
</dbReference>
<evidence type="ECO:0000256" key="7">
    <source>
        <dbReference type="ARBA" id="ARBA00023002"/>
    </source>
</evidence>
<evidence type="ECO:0000256" key="1">
    <source>
        <dbReference type="ARBA" id="ARBA00001974"/>
    </source>
</evidence>
<reference evidence="19" key="2">
    <citation type="journal article" date="2018" name="Algal Res.">
        <title>Characterization of plant carbon substrate utilization by Auxenochlorella protothecoides.</title>
        <authorList>
            <person name="Vogler B.W."/>
            <person name="Starkenburg S.R."/>
            <person name="Sudasinghe N."/>
            <person name="Schambach J.Y."/>
            <person name="Rollin J.A."/>
            <person name="Pattathil S."/>
            <person name="Barry A.N."/>
        </authorList>
    </citation>
    <scope>NUCLEOTIDE SEQUENCE [LARGE SCALE GENOMIC DNA]</scope>
    <source>
        <strain evidence="19">UTEX 25</strain>
    </source>
</reference>
<dbReference type="Proteomes" id="UP000279271">
    <property type="component" value="Unassembled WGS sequence"/>
</dbReference>
<feature type="domain" description="Acyl-CoA oxidase/dehydrogenase middle" evidence="14">
    <location>
        <begin position="159"/>
        <end position="266"/>
    </location>
</feature>
<keyword evidence="6" id="KW-0276">Fatty acid metabolism</keyword>
<feature type="domain" description="Acyl-CoA oxidase C-terminal" evidence="13">
    <location>
        <begin position="504"/>
        <end position="682"/>
    </location>
</feature>
<dbReference type="Gene3D" id="1.10.540.10">
    <property type="entry name" value="Acyl-CoA dehydrogenase/oxidase, N-terminal domain"/>
    <property type="match status" value="1"/>
</dbReference>
<evidence type="ECO:0000256" key="6">
    <source>
        <dbReference type="ARBA" id="ARBA00022832"/>
    </source>
</evidence>
<dbReference type="FunFam" id="2.40.110.10:FF:000003">
    <property type="entry name" value="Acyl-coenzyme A oxidase"/>
    <property type="match status" value="1"/>
</dbReference>
<keyword evidence="7" id="KW-0560">Oxidoreductase</keyword>
<organism evidence="17">
    <name type="scientific">Auxenochlorella protothecoides</name>
    <name type="common">Green microalga</name>
    <name type="synonym">Chlorella protothecoides</name>
    <dbReference type="NCBI Taxonomy" id="3075"/>
    <lineage>
        <taxon>Eukaryota</taxon>
        <taxon>Viridiplantae</taxon>
        <taxon>Chlorophyta</taxon>
        <taxon>core chlorophytes</taxon>
        <taxon>Trebouxiophyceae</taxon>
        <taxon>Chlorellales</taxon>
        <taxon>Chlorellaceae</taxon>
        <taxon>Auxenochlorella</taxon>
    </lineage>
</organism>
<dbReference type="EMBL" id="QOKY01000162">
    <property type="protein sequence ID" value="RMZ55388.1"/>
    <property type="molecule type" value="Genomic_DNA"/>
</dbReference>
<evidence type="ECO:0000256" key="5">
    <source>
        <dbReference type="ARBA" id="ARBA00022827"/>
    </source>
</evidence>
<proteinExistence type="inferred from homology"/>
<comment type="subcellular location">
    <subcellularLocation>
        <location evidence="2">Peroxisome</location>
    </subcellularLocation>
</comment>
<evidence type="ECO:0000259" key="14">
    <source>
        <dbReference type="Pfam" id="PF02770"/>
    </source>
</evidence>
<dbReference type="GO" id="GO:0003997">
    <property type="term" value="F:acyl-CoA oxidase activity"/>
    <property type="evidence" value="ECO:0007669"/>
    <property type="project" value="InterPro"/>
</dbReference>
<keyword evidence="9" id="KW-0576">Peroxisome</keyword>
<dbReference type="InterPro" id="IPR012258">
    <property type="entry name" value="Acyl-CoA_oxidase"/>
</dbReference>
<gene>
    <name evidence="18" type="ORF">APUTEX25_003512</name>
    <name evidence="17" type="ORF">g.52325</name>
</gene>
<sequence length="688" mass="74536">MSRTVDARTKALVEPVAREIRAATSDPKADAVAEREQASFDANELAVYMQGGQSVLDRNVKAIQMLKQFPWGDKSKRPFLTRTEEYVQGLEASVTIWKMANEGKITNEEAMAMRKQLNWPAGLELHLGMFIPSLLAHGTKEQQEAWLPPSLRLEMVGTYAQTELGHGTFVRGLETVAVFDSDSDEFVVHSPTLTSTKWWPGGLGKTATHVILMARLISRGKDHGVHSFVVQIRDMARHTPLPGVTVGDIGPKMGYNGVDNGFLRFDHLRIPRSALLARFARLERDGTYVPPPSANAKASYATMVFVRADIVKNAGDFLGRAVTIATRYTAVRRQTAPGPGARELQVLDYDNVQQVLLPLLARAYALSFMGRAMFGQYKAFDAARARGDFSALPELHALSSGLKAACTDATSDGIETARRTCGGHGFSQLSALPTLFTSYVQNATWEGDNNVMYLQAARFLVRALITAQRGGRLAPSVQYLADEGAGARRCGVHDAAGWRAAPAQVEALTRAARHLAVQAAAVLRAAAGGELVFEGEPWNGTNVDLIRLAKAHSALLLHRNFLEAVEAAAGELKPATTRALRTLCQLHGVTLLVDAAGDLLEAGYINSTQAVQLRAAKRELVRAVRPDAVALTDGFGYEDYLLSSALGRKDGDVYQALLEAAQGSPLNDTAEGPAWHTVLKAQLAHSKL</sequence>
<dbReference type="InterPro" id="IPR002655">
    <property type="entry name" value="Acyl-CoA_oxidase_C"/>
</dbReference>
<evidence type="ECO:0000259" key="15">
    <source>
        <dbReference type="Pfam" id="PF14749"/>
    </source>
</evidence>
<dbReference type="PIRSF" id="PIRSF000168">
    <property type="entry name" value="Acyl-CoA_oxidase"/>
    <property type="match status" value="1"/>
</dbReference>
<dbReference type="InterPro" id="IPR046373">
    <property type="entry name" value="Acyl-CoA_Oxase/DH_mid-dom_sf"/>
</dbReference>
<dbReference type="PANTHER" id="PTHR10909">
    <property type="entry name" value="ELECTRON TRANSPORT OXIDOREDUCTASE"/>
    <property type="match status" value="1"/>
</dbReference>
<dbReference type="Pfam" id="PF02770">
    <property type="entry name" value="Acyl-CoA_dh_M"/>
    <property type="match status" value="1"/>
</dbReference>
<dbReference type="FunFam" id="1.10.540.10:FF:000015">
    <property type="entry name" value="Acyl-coenzyme A oxidase"/>
    <property type="match status" value="1"/>
</dbReference>
<evidence type="ECO:0000256" key="11">
    <source>
        <dbReference type="PIRSR" id="PIRSR000168-1"/>
    </source>
</evidence>
<keyword evidence="4 10" id="KW-0285">Flavoprotein</keyword>
<dbReference type="InterPro" id="IPR055060">
    <property type="entry name" value="ACOX_C_alpha1"/>
</dbReference>
<evidence type="ECO:0000256" key="2">
    <source>
        <dbReference type="ARBA" id="ARBA00004275"/>
    </source>
</evidence>
<dbReference type="SUPFAM" id="SSF47203">
    <property type="entry name" value="Acyl-CoA dehydrogenase C-terminal domain-like"/>
    <property type="match status" value="2"/>
</dbReference>
<name>A0A1D1ZZQ6_AUXPR</name>
<evidence type="ECO:0000256" key="8">
    <source>
        <dbReference type="ARBA" id="ARBA00023098"/>
    </source>
</evidence>
<evidence type="ECO:0000313" key="19">
    <source>
        <dbReference type="Proteomes" id="UP000279271"/>
    </source>
</evidence>
<feature type="domain" description="Acyl-CoA oxidase C-alpha1" evidence="16">
    <location>
        <begin position="300"/>
        <end position="461"/>
    </location>
</feature>
<evidence type="ECO:0000256" key="9">
    <source>
        <dbReference type="ARBA" id="ARBA00023140"/>
    </source>
</evidence>
<dbReference type="Gene3D" id="2.40.110.10">
    <property type="entry name" value="Butyryl-CoA Dehydrogenase, subunit A, domain 2"/>
    <property type="match status" value="1"/>
</dbReference>